<feature type="region of interest" description="Disordered" evidence="1">
    <location>
        <begin position="229"/>
        <end position="284"/>
    </location>
</feature>
<name>A0A1I0RK40_9RHOB</name>
<gene>
    <name evidence="3" type="ORF">SAMN04488515_2793</name>
</gene>
<dbReference type="InterPro" id="IPR038610">
    <property type="entry name" value="FliK-like_C_sf"/>
</dbReference>
<evidence type="ECO:0000313" key="4">
    <source>
        <dbReference type="Proteomes" id="UP000199167"/>
    </source>
</evidence>
<proteinExistence type="predicted"/>
<sequence>MPILPVLQLTVSMPTSGVVAMHPDVANPTADFAAVFAMNASSQQMIPAGFALPEAELVVDDEDGAAEEALDAEPETESDENATPLLHAASDPPVSKKPASEIAVASASPKTEQPALTLKGIDAPVLPISRPLRDPVQRAPSPDQRHILEGEGTVTRSKTAALLTKPEKEGVKPLHVVKTGTQILFETRSQGERGTIEAQFVQTTPDMPQKAGIAFGNKTAPRPDTKVHVAQPVESAEKPVDTPRDLPTQIRNDRPNDPVPAATTTAPANPSIPVRPPTDVPSAAVTDPTIESEDLAISLTAPVQRDVVTPTIPPVQANLPAPAAQHIAGQMAVAILQNGPGTTEITLSPEELGKVRMVVAAHDTAITVTIQAERPETHELLRRQIDALAQEFRNMGFGSISFAFQGGQRGQANDAQSDLSEAETPPLPHDAPPIAATGPAKTGSGLDLRL</sequence>
<dbReference type="AlphaFoldDB" id="A0A1I0RK40"/>
<reference evidence="3 4" key="1">
    <citation type="submission" date="2016-10" db="EMBL/GenBank/DDBJ databases">
        <authorList>
            <person name="de Groot N.N."/>
        </authorList>
    </citation>
    <scope>NUCLEOTIDE SEQUENCE [LARGE SCALE GENOMIC DNA]</scope>
    <source>
        <strain evidence="3 4">DSM 17925</strain>
    </source>
</reference>
<feature type="compositionally biased region" description="Low complexity" evidence="1">
    <location>
        <begin position="259"/>
        <end position="269"/>
    </location>
</feature>
<evidence type="ECO:0000313" key="3">
    <source>
        <dbReference type="EMBL" id="SEW41169.1"/>
    </source>
</evidence>
<feature type="compositionally biased region" description="Polar residues" evidence="1">
    <location>
        <begin position="410"/>
        <end position="419"/>
    </location>
</feature>
<organism evidence="3 4">
    <name type="scientific">Cognatiyoonia koreensis</name>
    <dbReference type="NCBI Taxonomy" id="364200"/>
    <lineage>
        <taxon>Bacteria</taxon>
        <taxon>Pseudomonadati</taxon>
        <taxon>Pseudomonadota</taxon>
        <taxon>Alphaproteobacteria</taxon>
        <taxon>Rhodobacterales</taxon>
        <taxon>Paracoccaceae</taxon>
        <taxon>Cognatiyoonia</taxon>
    </lineage>
</organism>
<dbReference type="InterPro" id="IPR021136">
    <property type="entry name" value="Flagellar_hook_control-like_C"/>
</dbReference>
<protein>
    <submittedName>
        <fullName evidence="3">Hook-length control protein FliK</fullName>
    </submittedName>
</protein>
<dbReference type="Gene3D" id="3.30.750.140">
    <property type="match status" value="1"/>
</dbReference>
<dbReference type="Proteomes" id="UP000199167">
    <property type="component" value="Unassembled WGS sequence"/>
</dbReference>
<feature type="compositionally biased region" description="Basic and acidic residues" evidence="1">
    <location>
        <begin position="235"/>
        <end position="244"/>
    </location>
</feature>
<dbReference type="CDD" id="cd17470">
    <property type="entry name" value="T3SS_Flik_C"/>
    <property type="match status" value="1"/>
</dbReference>
<dbReference type="OrthoDB" id="7203912at2"/>
<feature type="region of interest" description="Disordered" evidence="1">
    <location>
        <begin position="67"/>
        <end position="100"/>
    </location>
</feature>
<dbReference type="Pfam" id="PF02120">
    <property type="entry name" value="Flg_hook"/>
    <property type="match status" value="1"/>
</dbReference>
<accession>A0A1I0RK40</accession>
<keyword evidence="4" id="KW-1185">Reference proteome</keyword>
<feature type="domain" description="Flagellar hook-length control protein-like C-terminal" evidence="2">
    <location>
        <begin position="336"/>
        <end position="411"/>
    </location>
</feature>
<evidence type="ECO:0000259" key="2">
    <source>
        <dbReference type="Pfam" id="PF02120"/>
    </source>
</evidence>
<feature type="region of interest" description="Disordered" evidence="1">
    <location>
        <begin position="407"/>
        <end position="450"/>
    </location>
</feature>
<dbReference type="EMBL" id="FOIZ01000002">
    <property type="protein sequence ID" value="SEW41169.1"/>
    <property type="molecule type" value="Genomic_DNA"/>
</dbReference>
<dbReference type="STRING" id="364200.SAMN04488515_2793"/>
<feature type="compositionally biased region" description="Acidic residues" evidence="1">
    <location>
        <begin position="67"/>
        <end position="80"/>
    </location>
</feature>
<evidence type="ECO:0000256" key="1">
    <source>
        <dbReference type="SAM" id="MobiDB-lite"/>
    </source>
</evidence>
<dbReference type="RefSeq" id="WP_131801614.1">
    <property type="nucleotide sequence ID" value="NZ_FOIZ01000002.1"/>
</dbReference>